<reference evidence="1 2" key="1">
    <citation type="submission" date="2014-12" db="EMBL/GenBank/DDBJ databases">
        <title>Whole genome sequencing of Sphingobium xenophagum OW59.</title>
        <authorList>
            <person name="Ohta Y."/>
            <person name="Nishi S."/>
            <person name="Hatada Y."/>
        </authorList>
    </citation>
    <scope>NUCLEOTIDE SEQUENCE [LARGE SCALE GENOMIC DNA]</scope>
    <source>
        <strain evidence="1 2">OW59</strain>
    </source>
</reference>
<name>A0A401J514_SPHXE</name>
<sequence length="221" mass="24935">MDYRHICTAAMIAHQGLRAAHNAANALTGNDDSLDEKTNLLGMRQLLLRHIMLEIANIADVAGISRAIYKDHPELGEMHAALAKAFEFFKYIRNKFVGHMVEDLTSKTFEWIPHAYSTLGKTDAAHQLILSWFVLETVINTYTDPTTGHKIFESETDLNYPPDRTRFLNYLGETAESSLRYAASLIAVAASYVDIPDLKNDWLPLAMKAGETDFEFLTKKR</sequence>
<keyword evidence="2" id="KW-1185">Reference proteome</keyword>
<evidence type="ECO:0000313" key="2">
    <source>
        <dbReference type="Proteomes" id="UP000290975"/>
    </source>
</evidence>
<dbReference type="AlphaFoldDB" id="A0A401J514"/>
<gene>
    <name evidence="1" type="ORF">MBESOW_P3023</name>
</gene>
<dbReference type="Proteomes" id="UP000290975">
    <property type="component" value="Unassembled WGS sequence"/>
</dbReference>
<dbReference type="RefSeq" id="WP_130753571.1">
    <property type="nucleotide sequence ID" value="NZ_BBQY01000022.1"/>
</dbReference>
<protein>
    <submittedName>
        <fullName evidence="1">Uncharacterized protein</fullName>
    </submittedName>
</protein>
<dbReference type="EMBL" id="BBQY01000022">
    <property type="protein sequence ID" value="GBH31762.1"/>
    <property type="molecule type" value="Genomic_DNA"/>
</dbReference>
<proteinExistence type="predicted"/>
<accession>A0A401J514</accession>
<comment type="caution">
    <text evidence="1">The sequence shown here is derived from an EMBL/GenBank/DDBJ whole genome shotgun (WGS) entry which is preliminary data.</text>
</comment>
<organism evidence="1 2">
    <name type="scientific">Sphingobium xenophagum</name>
    <dbReference type="NCBI Taxonomy" id="121428"/>
    <lineage>
        <taxon>Bacteria</taxon>
        <taxon>Pseudomonadati</taxon>
        <taxon>Pseudomonadota</taxon>
        <taxon>Alphaproteobacteria</taxon>
        <taxon>Sphingomonadales</taxon>
        <taxon>Sphingomonadaceae</taxon>
        <taxon>Sphingobium</taxon>
    </lineage>
</organism>
<evidence type="ECO:0000313" key="1">
    <source>
        <dbReference type="EMBL" id="GBH31762.1"/>
    </source>
</evidence>